<evidence type="ECO:0000313" key="2">
    <source>
        <dbReference type="Proteomes" id="UP000824044"/>
    </source>
</evidence>
<protein>
    <submittedName>
        <fullName evidence="1">Uncharacterized protein</fullName>
    </submittedName>
</protein>
<comment type="caution">
    <text evidence="1">The sequence shown here is derived from an EMBL/GenBank/DDBJ whole genome shotgun (WGS) entry which is preliminary data.</text>
</comment>
<accession>A0A9D2IV51</accession>
<name>A0A9D2IV51_9FIRM</name>
<reference evidence="1" key="2">
    <citation type="submission" date="2021-04" db="EMBL/GenBank/DDBJ databases">
        <authorList>
            <person name="Gilroy R."/>
        </authorList>
    </citation>
    <scope>NUCLEOTIDE SEQUENCE</scope>
    <source>
        <strain evidence="1">CHK33-5263</strain>
    </source>
</reference>
<dbReference type="EMBL" id="DXBS01000078">
    <property type="protein sequence ID" value="HIZ24628.1"/>
    <property type="molecule type" value="Genomic_DNA"/>
</dbReference>
<dbReference type="AlphaFoldDB" id="A0A9D2IV51"/>
<dbReference type="Proteomes" id="UP000824044">
    <property type="component" value="Unassembled WGS sequence"/>
</dbReference>
<evidence type="ECO:0000313" key="1">
    <source>
        <dbReference type="EMBL" id="HIZ24628.1"/>
    </source>
</evidence>
<sequence length="91" mass="9932">MEGKEAIVQKIIADANAQAAQCTQNAQARADAMKAEAEKAAQAKLEEGRRTLETEAQERIERRETLAALDCRKKLLAARRAVIDAALSRAL</sequence>
<organism evidence="1 2">
    <name type="scientific">Candidatus Gallimonas intestinigallinarum</name>
    <dbReference type="NCBI Taxonomy" id="2838604"/>
    <lineage>
        <taxon>Bacteria</taxon>
        <taxon>Bacillati</taxon>
        <taxon>Bacillota</taxon>
        <taxon>Clostridia</taxon>
        <taxon>Candidatus Gallimonas</taxon>
    </lineage>
</organism>
<proteinExistence type="predicted"/>
<gene>
    <name evidence="1" type="ORF">H9812_04035</name>
</gene>
<dbReference type="Gene3D" id="1.20.5.620">
    <property type="entry name" value="F1F0 ATP synthase subunit B, membrane domain"/>
    <property type="match status" value="1"/>
</dbReference>
<reference evidence="1" key="1">
    <citation type="journal article" date="2021" name="PeerJ">
        <title>Extensive microbial diversity within the chicken gut microbiome revealed by metagenomics and culture.</title>
        <authorList>
            <person name="Gilroy R."/>
            <person name="Ravi A."/>
            <person name="Getino M."/>
            <person name="Pursley I."/>
            <person name="Horton D.L."/>
            <person name="Alikhan N.F."/>
            <person name="Baker D."/>
            <person name="Gharbi K."/>
            <person name="Hall N."/>
            <person name="Watson M."/>
            <person name="Adriaenssens E.M."/>
            <person name="Foster-Nyarko E."/>
            <person name="Jarju S."/>
            <person name="Secka A."/>
            <person name="Antonio M."/>
            <person name="Oren A."/>
            <person name="Chaudhuri R.R."/>
            <person name="La Ragione R."/>
            <person name="Hildebrand F."/>
            <person name="Pallen M.J."/>
        </authorList>
    </citation>
    <scope>NUCLEOTIDE SEQUENCE</scope>
    <source>
        <strain evidence="1">CHK33-5263</strain>
    </source>
</reference>